<evidence type="ECO:0000256" key="9">
    <source>
        <dbReference type="PROSITE-ProRule" id="PRU00047"/>
    </source>
</evidence>
<dbReference type="InterPro" id="IPR001878">
    <property type="entry name" value="Znf_CCHC"/>
</dbReference>
<evidence type="ECO:0000313" key="13">
    <source>
        <dbReference type="Proteomes" id="UP000242188"/>
    </source>
</evidence>
<evidence type="ECO:0000256" key="2">
    <source>
        <dbReference type="ARBA" id="ARBA00022723"/>
    </source>
</evidence>
<dbReference type="OrthoDB" id="5592120at2759"/>
<evidence type="ECO:0000256" key="8">
    <source>
        <dbReference type="ARBA" id="ARBA00043023"/>
    </source>
</evidence>
<dbReference type="PANTHER" id="PTHR46543">
    <property type="entry name" value="ZINC FINGER CCHC DOMAIN-CONTAINING PROTEIN 7"/>
    <property type="match status" value="1"/>
</dbReference>
<feature type="compositionally biased region" description="Low complexity" evidence="10">
    <location>
        <begin position="78"/>
        <end position="96"/>
    </location>
</feature>
<dbReference type="GO" id="GO:0071031">
    <property type="term" value="P:nuclear mRNA surveillance of mRNA 3'-end processing"/>
    <property type="evidence" value="ECO:0007669"/>
    <property type="project" value="TreeGrafter"/>
</dbReference>
<dbReference type="InterPro" id="IPR051644">
    <property type="entry name" value="TRAMP_AT-DNA-binding"/>
</dbReference>
<evidence type="ECO:0000256" key="10">
    <source>
        <dbReference type="SAM" id="MobiDB-lite"/>
    </source>
</evidence>
<dbReference type="SMART" id="SM00343">
    <property type="entry name" value="ZnF_C2HC"/>
    <property type="match status" value="5"/>
</dbReference>
<keyword evidence="4 9" id="KW-0863">Zinc-finger</keyword>
<dbReference type="GO" id="GO:0031499">
    <property type="term" value="C:TRAMP complex"/>
    <property type="evidence" value="ECO:0007669"/>
    <property type="project" value="TreeGrafter"/>
</dbReference>
<dbReference type="GO" id="GO:0071036">
    <property type="term" value="P:nuclear polyadenylation-dependent snoRNA catabolic process"/>
    <property type="evidence" value="ECO:0007669"/>
    <property type="project" value="TreeGrafter"/>
</dbReference>
<feature type="domain" description="CCHC-type" evidence="11">
    <location>
        <begin position="193"/>
        <end position="209"/>
    </location>
</feature>
<name>A0A210QYC5_MIZYE</name>
<feature type="region of interest" description="Disordered" evidence="10">
    <location>
        <begin position="385"/>
        <end position="457"/>
    </location>
</feature>
<dbReference type="GO" id="GO:0071039">
    <property type="term" value="P:nuclear polyadenylation-dependent CUT catabolic process"/>
    <property type="evidence" value="ECO:0007669"/>
    <property type="project" value="TreeGrafter"/>
</dbReference>
<keyword evidence="5" id="KW-0862">Zinc</keyword>
<evidence type="ECO:0000256" key="5">
    <source>
        <dbReference type="ARBA" id="ARBA00022833"/>
    </source>
</evidence>
<dbReference type="GO" id="GO:0071038">
    <property type="term" value="P:TRAMP-dependent tRNA surveillance pathway"/>
    <property type="evidence" value="ECO:0007669"/>
    <property type="project" value="TreeGrafter"/>
</dbReference>
<dbReference type="GO" id="GO:0071037">
    <property type="term" value="P:nuclear polyadenylation-dependent snRNA catabolic process"/>
    <property type="evidence" value="ECO:0007669"/>
    <property type="project" value="TreeGrafter"/>
</dbReference>
<evidence type="ECO:0000256" key="4">
    <source>
        <dbReference type="ARBA" id="ARBA00022771"/>
    </source>
</evidence>
<accession>A0A210QYC5</accession>
<reference evidence="12 13" key="1">
    <citation type="journal article" date="2017" name="Nat. Ecol. Evol.">
        <title>Scallop genome provides insights into evolution of bilaterian karyotype and development.</title>
        <authorList>
            <person name="Wang S."/>
            <person name="Zhang J."/>
            <person name="Jiao W."/>
            <person name="Li J."/>
            <person name="Xun X."/>
            <person name="Sun Y."/>
            <person name="Guo X."/>
            <person name="Huan P."/>
            <person name="Dong B."/>
            <person name="Zhang L."/>
            <person name="Hu X."/>
            <person name="Sun X."/>
            <person name="Wang J."/>
            <person name="Zhao C."/>
            <person name="Wang Y."/>
            <person name="Wang D."/>
            <person name="Huang X."/>
            <person name="Wang R."/>
            <person name="Lv J."/>
            <person name="Li Y."/>
            <person name="Zhang Z."/>
            <person name="Liu B."/>
            <person name="Lu W."/>
            <person name="Hui Y."/>
            <person name="Liang J."/>
            <person name="Zhou Z."/>
            <person name="Hou R."/>
            <person name="Li X."/>
            <person name="Liu Y."/>
            <person name="Li H."/>
            <person name="Ning X."/>
            <person name="Lin Y."/>
            <person name="Zhao L."/>
            <person name="Xing Q."/>
            <person name="Dou J."/>
            <person name="Li Y."/>
            <person name="Mao J."/>
            <person name="Guo H."/>
            <person name="Dou H."/>
            <person name="Li T."/>
            <person name="Mu C."/>
            <person name="Jiang W."/>
            <person name="Fu Q."/>
            <person name="Fu X."/>
            <person name="Miao Y."/>
            <person name="Liu J."/>
            <person name="Yu Q."/>
            <person name="Li R."/>
            <person name="Liao H."/>
            <person name="Li X."/>
            <person name="Kong Y."/>
            <person name="Jiang Z."/>
            <person name="Chourrout D."/>
            <person name="Li R."/>
            <person name="Bao Z."/>
        </authorList>
    </citation>
    <scope>NUCLEOTIDE SEQUENCE [LARGE SCALE GENOMIC DNA]</scope>
    <source>
        <strain evidence="12 13">PY_sf001</strain>
    </source>
</reference>
<dbReference type="Proteomes" id="UP000242188">
    <property type="component" value="Unassembled WGS sequence"/>
</dbReference>
<dbReference type="Gene3D" id="4.10.60.10">
    <property type="entry name" value="Zinc finger, CCHC-type"/>
    <property type="match status" value="3"/>
</dbReference>
<dbReference type="EMBL" id="NEDP02001221">
    <property type="protein sequence ID" value="OWF53739.1"/>
    <property type="molecule type" value="Genomic_DNA"/>
</dbReference>
<evidence type="ECO:0000313" key="12">
    <source>
        <dbReference type="EMBL" id="OWF53739.1"/>
    </source>
</evidence>
<evidence type="ECO:0000256" key="7">
    <source>
        <dbReference type="ARBA" id="ARBA00041190"/>
    </source>
</evidence>
<dbReference type="InterPro" id="IPR036875">
    <property type="entry name" value="Znf_CCHC_sf"/>
</dbReference>
<keyword evidence="6" id="KW-0539">Nucleus</keyword>
<dbReference type="GO" id="GO:0071035">
    <property type="term" value="P:nuclear polyadenylation-dependent rRNA catabolic process"/>
    <property type="evidence" value="ECO:0007669"/>
    <property type="project" value="TreeGrafter"/>
</dbReference>
<keyword evidence="13" id="KW-1185">Reference proteome</keyword>
<proteinExistence type="predicted"/>
<dbReference type="SUPFAM" id="SSF57756">
    <property type="entry name" value="Retrovirus zinc finger-like domains"/>
    <property type="match status" value="2"/>
</dbReference>
<dbReference type="PROSITE" id="PS50158">
    <property type="entry name" value="ZF_CCHC"/>
    <property type="match status" value="2"/>
</dbReference>
<dbReference type="PANTHER" id="PTHR46543:SF1">
    <property type="entry name" value="ZINC FINGER CCHC DOMAIN-CONTAINING PROTEIN 7"/>
    <property type="match status" value="1"/>
</dbReference>
<feature type="region of interest" description="Disordered" evidence="10">
    <location>
        <begin position="72"/>
        <end position="96"/>
    </location>
</feature>
<dbReference type="GO" id="GO:0003723">
    <property type="term" value="F:RNA binding"/>
    <property type="evidence" value="ECO:0007669"/>
    <property type="project" value="TreeGrafter"/>
</dbReference>
<gene>
    <name evidence="12" type="ORF">KP79_PYT05102</name>
</gene>
<feature type="region of interest" description="Disordered" evidence="10">
    <location>
        <begin position="337"/>
        <end position="366"/>
    </location>
</feature>
<feature type="compositionally biased region" description="Basic and acidic residues" evidence="10">
    <location>
        <begin position="338"/>
        <end position="356"/>
    </location>
</feature>
<evidence type="ECO:0000256" key="1">
    <source>
        <dbReference type="ARBA" id="ARBA00004123"/>
    </source>
</evidence>
<dbReference type="STRING" id="6573.A0A210QYC5"/>
<comment type="subcellular location">
    <subcellularLocation>
        <location evidence="1">Nucleus</location>
    </subcellularLocation>
</comment>
<protein>
    <recommendedName>
        <fullName evidence="7">Zinc finger CCHC domain-containing protein 7</fullName>
    </recommendedName>
    <alternativeName>
        <fullName evidence="8">TRAMP-like complex RNA-binding factor ZCCHC7</fullName>
    </alternativeName>
</protein>
<feature type="domain" description="CCHC-type" evidence="11">
    <location>
        <begin position="234"/>
        <end position="249"/>
    </location>
</feature>
<dbReference type="Pfam" id="PF00098">
    <property type="entry name" value="zf-CCHC"/>
    <property type="match status" value="2"/>
</dbReference>
<dbReference type="GO" id="GO:0008270">
    <property type="term" value="F:zinc ion binding"/>
    <property type="evidence" value="ECO:0007669"/>
    <property type="project" value="UniProtKB-KW"/>
</dbReference>
<keyword evidence="2" id="KW-0479">Metal-binding</keyword>
<organism evidence="12 13">
    <name type="scientific">Mizuhopecten yessoensis</name>
    <name type="common">Japanese scallop</name>
    <name type="synonym">Patinopecten yessoensis</name>
    <dbReference type="NCBI Taxonomy" id="6573"/>
    <lineage>
        <taxon>Eukaryota</taxon>
        <taxon>Metazoa</taxon>
        <taxon>Spiralia</taxon>
        <taxon>Lophotrochozoa</taxon>
        <taxon>Mollusca</taxon>
        <taxon>Bivalvia</taxon>
        <taxon>Autobranchia</taxon>
        <taxon>Pteriomorphia</taxon>
        <taxon>Pectinida</taxon>
        <taxon>Pectinoidea</taxon>
        <taxon>Pectinidae</taxon>
        <taxon>Mizuhopecten</taxon>
    </lineage>
</organism>
<evidence type="ECO:0000256" key="3">
    <source>
        <dbReference type="ARBA" id="ARBA00022737"/>
    </source>
</evidence>
<sequence length="506" mass="57833">MFCAADECRFYDGSDSSNDDDDGENSDTDREEIESALYAQIHFHHEEDGNLSYKGYSTSVQTLGSESTQIIHDDSLNTPSTATPSGSATTSLLSPPSTNNCVVSLSSGEDSVYVVSDQDDVDLTDSECMILDEPLSDTGDILVHVESYQQPILQAAQMTASKENDVCKISEMDQLVTTNNPGLKRYYNPITVRCHNCKEMGHISNACPKPKKSEICHLCGMTDHFFRKCPKGICYNCEGPGHNSRDCPEQRKPRRQTCFRCLMPGHSKNTCPDIWRQFHVTTSVGPVQKMEMKANPKRFCCNCASRKHFGFECVEDRMEWHEHGNYPFISTYTYREQSLTRDKKPEKNHPQTEKKITNGSRNWDNMATIGACKGTKRKYREEWDQHIETGQGKRRKKPNYCRDDDTQTQPKSQKKRKKQGNRNSDNMGTRVRGEKEHYMQSGQGKHRPAQNKFSKGKECVVKTGWQAYNPPHKRDKTHNFDRGFKTSYYQNKIPYQHNKKTRSSTA</sequence>
<keyword evidence="3" id="KW-0677">Repeat</keyword>
<comment type="caution">
    <text evidence="12">The sequence shown here is derived from an EMBL/GenBank/DDBJ whole genome shotgun (WGS) entry which is preliminary data.</text>
</comment>
<evidence type="ECO:0000256" key="6">
    <source>
        <dbReference type="ARBA" id="ARBA00023242"/>
    </source>
</evidence>
<dbReference type="AlphaFoldDB" id="A0A210QYC5"/>
<evidence type="ECO:0000259" key="11">
    <source>
        <dbReference type="PROSITE" id="PS50158"/>
    </source>
</evidence>